<evidence type="ECO:0000256" key="1">
    <source>
        <dbReference type="SAM" id="Phobius"/>
    </source>
</evidence>
<comment type="caution">
    <text evidence="2">The sequence shown here is derived from an EMBL/GenBank/DDBJ whole genome shotgun (WGS) entry which is preliminary data.</text>
</comment>
<feature type="transmembrane region" description="Helical" evidence="1">
    <location>
        <begin position="12"/>
        <end position="28"/>
    </location>
</feature>
<evidence type="ECO:0000313" key="3">
    <source>
        <dbReference type="Proteomes" id="UP001168478"/>
    </source>
</evidence>
<feature type="transmembrane region" description="Helical" evidence="1">
    <location>
        <begin position="40"/>
        <end position="59"/>
    </location>
</feature>
<reference evidence="2" key="2">
    <citation type="submission" date="2023-08" db="EMBL/GenBank/DDBJ databases">
        <title>Identification and characterization of horizontal gene transfer across gut microbiota members of farm animals based on homology search.</title>
        <authorList>
            <person name="Schwarzerova J."/>
            <person name="Nykrynova M."/>
            <person name="Jureckova K."/>
            <person name="Cejkova D."/>
            <person name="Rychlik I."/>
        </authorList>
    </citation>
    <scope>NUCLEOTIDE SEQUENCE</scope>
    <source>
        <strain evidence="2">ET15</strain>
    </source>
</reference>
<name>A0AAW7JES3_9BACT</name>
<gene>
    <name evidence="2" type="ORF">QVN84_02400</name>
</gene>
<keyword evidence="1" id="KW-1133">Transmembrane helix</keyword>
<dbReference type="AlphaFoldDB" id="A0AAW7JES3"/>
<dbReference type="EMBL" id="JAUEIF010000001">
    <property type="protein sequence ID" value="MDN0024378.1"/>
    <property type="molecule type" value="Genomic_DNA"/>
</dbReference>
<dbReference type="Proteomes" id="UP001168478">
    <property type="component" value="Unassembled WGS sequence"/>
</dbReference>
<evidence type="ECO:0000313" key="2">
    <source>
        <dbReference type="EMBL" id="MDN0024378.1"/>
    </source>
</evidence>
<proteinExistence type="predicted"/>
<reference evidence="2" key="1">
    <citation type="submission" date="2023-06" db="EMBL/GenBank/DDBJ databases">
        <authorList>
            <person name="Zeman M."/>
            <person name="Kubasova T."/>
            <person name="Jahodarova E."/>
            <person name="Nykrynova M."/>
            <person name="Rychlik I."/>
        </authorList>
    </citation>
    <scope>NUCLEOTIDE SEQUENCE</scope>
    <source>
        <strain evidence="2">ET15</strain>
    </source>
</reference>
<organism evidence="2 3">
    <name type="scientific">Leyella lascolaii</name>
    <dbReference type="NCBI Taxonomy" id="1776379"/>
    <lineage>
        <taxon>Bacteria</taxon>
        <taxon>Pseudomonadati</taxon>
        <taxon>Bacteroidota</taxon>
        <taxon>Bacteroidia</taxon>
        <taxon>Bacteroidales</taxon>
        <taxon>Prevotellaceae</taxon>
        <taxon>Leyella</taxon>
    </lineage>
</organism>
<accession>A0AAW7JES3</accession>
<keyword evidence="1" id="KW-0472">Membrane</keyword>
<protein>
    <submittedName>
        <fullName evidence="2">Uncharacterized protein</fullName>
    </submittedName>
</protein>
<sequence length="70" mass="8133">MQMKPALKRRLARYFIVFILVMAVNGAVRRIVPYEEWKDLNLLVNAVESLLVTLLFVLADSAIRCLRKRS</sequence>
<keyword evidence="1" id="KW-0812">Transmembrane</keyword>
<dbReference type="RefSeq" id="WP_289836490.1">
    <property type="nucleotide sequence ID" value="NZ_JAUEIF010000001.1"/>
</dbReference>